<dbReference type="InterPro" id="IPR029787">
    <property type="entry name" value="Nucleotide_cyclase"/>
</dbReference>
<evidence type="ECO:0000313" key="12">
    <source>
        <dbReference type="EMBL" id="CAE0502335.1"/>
    </source>
</evidence>
<sequence>MPECLPLLLALLLLQLPIVVPAHSFIINVGIAVGEVGRCSEMGDAHRGHQLFANKLATDEGAMQVVDRDGTRHRILFNYTRYDDECDQQKHEALLNRLINQDNVHFLFGSTPVFAQSESEMANDAQRLIYHCCVGPDVLYEQDMKYVFGIQTSNKKYSLDSLKSMALAGNVKRLYIFSLEDNIFTSSTCKAGHEYATGVLSQLAPDFEVVKYRKYTTEEASADPNFFVGLVDQAINAKADAILGCDFKDPGVEVTKLLADREYYLKALWLTVAPAHEDYVPMLGIEASENALTAGQWHPAMGYADAYFGTTADYNAEFEQAFGSQPSYVAAGATATSYSLAVAIQEAFQLCSFPESDFSANELLYDESIVKCEDQLGRPLPGNGYDSIRNSLSRQQLTTFFGEVEFNRYRRNVAKAAATTQVHSGVIEAVLPLEFSNKALVMPIPKPITDAPDSGPEKVGSLQEEAFIVVVVVVVGSVLLVCLSGLTFLWWHKHQRSMQNTHLVISPDDLKIIHLPVRRWDGITYESGKAIYRNALVSLDPLTEVRLSGWDKGMASGVLARRRTRTSDMGEDFLTDGCSMKSKRTVTIAIGPADIQGDIIPFFGHPPSETPPHQLAHSLPASTPKVVQFKPVSKDAIDLSMSGQDLEDPHSPLGNGGDIEQGIAGSNGGDIMQGEAEDLPCSAPSLFSGKTASSAQEPIGTDNLTKTLTKSQVLKLLWRSKHLQHPNIVPAIGVVWSLPPLAPSIPVLVRECQELGSLTEVMENKTMELDAVKQTDIAKDIAQALAYLHAQENPRLKPVLQPYLSSVMLNRYSRAKLCVPLPSLEDVLVSKGAAIPCCGEPKEDLHAAKKKPDCGELDECVHDNLLGPVRDEELEDVLKFGEGLAYMLTIEPDTSTSEKSEAPARIKRSHSQFFVKGSSLCHLQFKEIQAVYGHGLASLLAQCCATEKHDRPSFTQIFSQLEAMAPEIIHMATQAHQEEGISRPPSFAKKPAVDELLYELFPSQVADALKSGRHPDPEPYSEVSLFFSDVCGYTNICSSLQPPQVMDMLHRLYSRFDALAQELCLFKVETVGDAYLCVPHG</sequence>
<evidence type="ECO:0000313" key="11">
    <source>
        <dbReference type="EMBL" id="CAE0502334.1"/>
    </source>
</evidence>
<dbReference type="InterPro" id="IPR050401">
    <property type="entry name" value="Cyclic_nucleotide_synthase"/>
</dbReference>
<evidence type="ECO:0000256" key="5">
    <source>
        <dbReference type="ARBA" id="ARBA00022989"/>
    </source>
</evidence>
<dbReference type="GO" id="GO:0004016">
    <property type="term" value="F:adenylate cyclase activity"/>
    <property type="evidence" value="ECO:0007669"/>
    <property type="project" value="TreeGrafter"/>
</dbReference>
<dbReference type="InterPro" id="IPR011009">
    <property type="entry name" value="Kinase-like_dom_sf"/>
</dbReference>
<dbReference type="EMBL" id="HBIP01028821">
    <property type="protein sequence ID" value="CAE0502336.1"/>
    <property type="molecule type" value="Transcribed_RNA"/>
</dbReference>
<evidence type="ECO:0000256" key="9">
    <source>
        <dbReference type="SAM" id="SignalP"/>
    </source>
</evidence>
<keyword evidence="3 9" id="KW-0732">Signal</keyword>
<keyword evidence="4" id="KW-0547">Nucleotide-binding</keyword>
<dbReference type="Pfam" id="PF07714">
    <property type="entry name" value="PK_Tyr_Ser-Thr"/>
    <property type="match status" value="1"/>
</dbReference>
<dbReference type="GO" id="GO:0005886">
    <property type="term" value="C:plasma membrane"/>
    <property type="evidence" value="ECO:0007669"/>
    <property type="project" value="TreeGrafter"/>
</dbReference>
<evidence type="ECO:0000256" key="7">
    <source>
        <dbReference type="ARBA" id="ARBA00023239"/>
    </source>
</evidence>
<dbReference type="InterPro" id="IPR001054">
    <property type="entry name" value="A/G_cyclase"/>
</dbReference>
<feature type="signal peptide" evidence="9">
    <location>
        <begin position="1"/>
        <end position="22"/>
    </location>
</feature>
<dbReference type="SUPFAM" id="SSF53822">
    <property type="entry name" value="Periplasmic binding protein-like I"/>
    <property type="match status" value="1"/>
</dbReference>
<dbReference type="Gene3D" id="3.40.50.2300">
    <property type="match status" value="2"/>
</dbReference>
<reference evidence="11" key="1">
    <citation type="submission" date="2021-01" db="EMBL/GenBank/DDBJ databases">
        <authorList>
            <person name="Corre E."/>
            <person name="Pelletier E."/>
            <person name="Niang G."/>
            <person name="Scheremetjew M."/>
            <person name="Finn R."/>
            <person name="Kale V."/>
            <person name="Holt S."/>
            <person name="Cochrane G."/>
            <person name="Meng A."/>
            <person name="Brown T."/>
            <person name="Cohen L."/>
        </authorList>
    </citation>
    <scope>NUCLEOTIDE SEQUENCE</scope>
    <source>
        <strain evidence="11">CCMP1320</strain>
    </source>
</reference>
<feature type="domain" description="Guanylate cyclase" evidence="10">
    <location>
        <begin position="1024"/>
        <end position="1081"/>
    </location>
</feature>
<dbReference type="Pfam" id="PF00211">
    <property type="entry name" value="Guanylate_cyc"/>
    <property type="match status" value="1"/>
</dbReference>
<keyword evidence="5 8" id="KW-1133">Transmembrane helix</keyword>
<dbReference type="GO" id="GO:0007168">
    <property type="term" value="P:receptor guanylyl cyclase signaling pathway"/>
    <property type="evidence" value="ECO:0007669"/>
    <property type="project" value="TreeGrafter"/>
</dbReference>
<dbReference type="PANTHER" id="PTHR11920">
    <property type="entry name" value="GUANYLYL CYCLASE"/>
    <property type="match status" value="1"/>
</dbReference>
<evidence type="ECO:0000256" key="6">
    <source>
        <dbReference type="ARBA" id="ARBA00023136"/>
    </source>
</evidence>
<dbReference type="SUPFAM" id="SSF56112">
    <property type="entry name" value="Protein kinase-like (PK-like)"/>
    <property type="match status" value="1"/>
</dbReference>
<dbReference type="InterPro" id="IPR028081">
    <property type="entry name" value="Leu-bd"/>
</dbReference>
<dbReference type="PROSITE" id="PS50125">
    <property type="entry name" value="GUANYLATE_CYCLASE_2"/>
    <property type="match status" value="1"/>
</dbReference>
<keyword evidence="6 8" id="KW-0472">Membrane</keyword>
<evidence type="ECO:0000256" key="2">
    <source>
        <dbReference type="ARBA" id="ARBA00022692"/>
    </source>
</evidence>
<name>A0A6S8N6M9_DUNTE</name>
<organism evidence="11">
    <name type="scientific">Dunaliella tertiolecta</name>
    <name type="common">Green alga</name>
    <dbReference type="NCBI Taxonomy" id="3047"/>
    <lineage>
        <taxon>Eukaryota</taxon>
        <taxon>Viridiplantae</taxon>
        <taxon>Chlorophyta</taxon>
        <taxon>core chlorophytes</taxon>
        <taxon>Chlorophyceae</taxon>
        <taxon>CS clade</taxon>
        <taxon>Chlamydomonadales</taxon>
        <taxon>Dunaliellaceae</taxon>
        <taxon>Dunaliella</taxon>
    </lineage>
</organism>
<dbReference type="PANTHER" id="PTHR11920:SF335">
    <property type="entry name" value="GUANYLATE CYCLASE"/>
    <property type="match status" value="1"/>
</dbReference>
<dbReference type="Gene3D" id="1.10.510.10">
    <property type="entry name" value="Transferase(Phosphotransferase) domain 1"/>
    <property type="match status" value="1"/>
</dbReference>
<dbReference type="EMBL" id="HBIP01028823">
    <property type="protein sequence ID" value="CAE0502338.1"/>
    <property type="molecule type" value="Transcribed_RNA"/>
</dbReference>
<evidence type="ECO:0000259" key="10">
    <source>
        <dbReference type="PROSITE" id="PS50125"/>
    </source>
</evidence>
<keyword evidence="7" id="KW-0456">Lyase</keyword>
<dbReference type="GO" id="GO:0004672">
    <property type="term" value="F:protein kinase activity"/>
    <property type="evidence" value="ECO:0007669"/>
    <property type="project" value="InterPro"/>
</dbReference>
<dbReference type="InterPro" id="IPR001245">
    <property type="entry name" value="Ser-Thr/Tyr_kinase_cat_dom"/>
</dbReference>
<evidence type="ECO:0000313" key="13">
    <source>
        <dbReference type="EMBL" id="CAE0502336.1"/>
    </source>
</evidence>
<proteinExistence type="predicted"/>
<evidence type="ECO:0000256" key="1">
    <source>
        <dbReference type="ARBA" id="ARBA00004167"/>
    </source>
</evidence>
<dbReference type="Gene3D" id="3.30.70.1230">
    <property type="entry name" value="Nucleotide cyclase"/>
    <property type="match status" value="1"/>
</dbReference>
<keyword evidence="2 8" id="KW-0812">Transmembrane</keyword>
<dbReference type="GO" id="GO:0004383">
    <property type="term" value="F:guanylate cyclase activity"/>
    <property type="evidence" value="ECO:0007669"/>
    <property type="project" value="TreeGrafter"/>
</dbReference>
<feature type="chain" id="PRO_5035584510" description="Guanylate cyclase domain-containing protein" evidence="9">
    <location>
        <begin position="23"/>
        <end position="1081"/>
    </location>
</feature>
<dbReference type="CDD" id="cd07302">
    <property type="entry name" value="CHD"/>
    <property type="match status" value="1"/>
</dbReference>
<evidence type="ECO:0000256" key="4">
    <source>
        <dbReference type="ARBA" id="ARBA00022741"/>
    </source>
</evidence>
<dbReference type="Pfam" id="PF13458">
    <property type="entry name" value="Peripla_BP_6"/>
    <property type="match status" value="1"/>
</dbReference>
<dbReference type="GO" id="GO:0000166">
    <property type="term" value="F:nucleotide binding"/>
    <property type="evidence" value="ECO:0007669"/>
    <property type="project" value="UniProtKB-KW"/>
</dbReference>
<evidence type="ECO:0000313" key="14">
    <source>
        <dbReference type="EMBL" id="CAE0502338.1"/>
    </source>
</evidence>
<dbReference type="GO" id="GO:0001653">
    <property type="term" value="F:peptide receptor activity"/>
    <property type="evidence" value="ECO:0007669"/>
    <property type="project" value="TreeGrafter"/>
</dbReference>
<gene>
    <name evidence="11" type="ORF">DTER00134_LOCUS17407</name>
    <name evidence="12" type="ORF">DTER00134_LOCUS17408</name>
    <name evidence="13" type="ORF">DTER00134_LOCUS17409</name>
    <name evidence="14" type="ORF">DTER00134_LOCUS17411</name>
</gene>
<dbReference type="EMBL" id="HBIP01028819">
    <property type="protein sequence ID" value="CAE0502334.1"/>
    <property type="molecule type" value="Transcribed_RNA"/>
</dbReference>
<evidence type="ECO:0000256" key="8">
    <source>
        <dbReference type="SAM" id="Phobius"/>
    </source>
</evidence>
<evidence type="ECO:0000256" key="3">
    <source>
        <dbReference type="ARBA" id="ARBA00022729"/>
    </source>
</evidence>
<feature type="transmembrane region" description="Helical" evidence="8">
    <location>
        <begin position="466"/>
        <end position="491"/>
    </location>
</feature>
<dbReference type="AlphaFoldDB" id="A0A6S8N6M9"/>
<comment type="subcellular location">
    <subcellularLocation>
        <location evidence="1">Membrane</location>
        <topology evidence="1">Single-pass membrane protein</topology>
    </subcellularLocation>
</comment>
<dbReference type="SUPFAM" id="SSF55073">
    <property type="entry name" value="Nucleotide cyclase"/>
    <property type="match status" value="1"/>
</dbReference>
<dbReference type="InterPro" id="IPR028082">
    <property type="entry name" value="Peripla_BP_I"/>
</dbReference>
<accession>A0A6S8N6M9</accession>
<dbReference type="EMBL" id="HBIP01028820">
    <property type="protein sequence ID" value="CAE0502335.1"/>
    <property type="molecule type" value="Transcribed_RNA"/>
</dbReference>
<protein>
    <recommendedName>
        <fullName evidence="10">Guanylate cyclase domain-containing protein</fullName>
    </recommendedName>
</protein>
<dbReference type="GO" id="GO:0035556">
    <property type="term" value="P:intracellular signal transduction"/>
    <property type="evidence" value="ECO:0007669"/>
    <property type="project" value="InterPro"/>
</dbReference>